<dbReference type="GO" id="GO:0016758">
    <property type="term" value="F:hexosyltransferase activity"/>
    <property type="evidence" value="ECO:0007669"/>
    <property type="project" value="TreeGrafter"/>
</dbReference>
<organism evidence="4 5">
    <name type="scientific">Nocardioides guangzhouensis</name>
    <dbReference type="NCBI Taxonomy" id="2497878"/>
    <lineage>
        <taxon>Bacteria</taxon>
        <taxon>Bacillati</taxon>
        <taxon>Actinomycetota</taxon>
        <taxon>Actinomycetes</taxon>
        <taxon>Propionibacteriales</taxon>
        <taxon>Nocardioidaceae</taxon>
        <taxon>Nocardioides</taxon>
    </lineage>
</organism>
<dbReference type="Gene3D" id="3.40.50.2000">
    <property type="entry name" value="Glycogen Phosphorylase B"/>
    <property type="match status" value="2"/>
</dbReference>
<keyword evidence="5" id="KW-1185">Reference proteome</keyword>
<evidence type="ECO:0000256" key="2">
    <source>
        <dbReference type="ARBA" id="ARBA00022679"/>
    </source>
</evidence>
<proteinExistence type="predicted"/>
<evidence type="ECO:0000256" key="1">
    <source>
        <dbReference type="ARBA" id="ARBA00022676"/>
    </source>
</evidence>
<feature type="domain" description="Glycosyltransferase subfamily 4-like N-terminal" evidence="3">
    <location>
        <begin position="14"/>
        <end position="158"/>
    </location>
</feature>
<evidence type="ECO:0000313" key="4">
    <source>
        <dbReference type="EMBL" id="RYP86203.1"/>
    </source>
</evidence>
<dbReference type="Proteomes" id="UP000295198">
    <property type="component" value="Unassembled WGS sequence"/>
</dbReference>
<accession>A0A4Q4ZDT7</accession>
<protein>
    <submittedName>
        <fullName evidence="4">Glycosyltransferase family 1 protein</fullName>
    </submittedName>
</protein>
<dbReference type="OrthoDB" id="9802525at2"/>
<dbReference type="RefSeq" id="WP_134716623.1">
    <property type="nucleotide sequence ID" value="NZ_SDKM01000012.1"/>
</dbReference>
<name>A0A4Q4ZDT7_9ACTN</name>
<dbReference type="PANTHER" id="PTHR45947">
    <property type="entry name" value="SULFOQUINOVOSYL TRANSFERASE SQD2"/>
    <property type="match status" value="1"/>
</dbReference>
<keyword evidence="1" id="KW-0328">Glycosyltransferase</keyword>
<dbReference type="AlphaFoldDB" id="A0A4Q4ZDT7"/>
<keyword evidence="2 4" id="KW-0808">Transferase</keyword>
<dbReference type="GO" id="GO:1901137">
    <property type="term" value="P:carbohydrate derivative biosynthetic process"/>
    <property type="evidence" value="ECO:0007669"/>
    <property type="project" value="UniProtKB-ARBA"/>
</dbReference>
<dbReference type="PANTHER" id="PTHR45947:SF3">
    <property type="entry name" value="SULFOQUINOVOSYL TRANSFERASE SQD2"/>
    <property type="match status" value="1"/>
</dbReference>
<reference evidence="4 5" key="1">
    <citation type="submission" date="2019-01" db="EMBL/GenBank/DDBJ databases">
        <title>Nocardioides guangzhouensis sp. nov., an actinobacterium isolated from soil.</title>
        <authorList>
            <person name="Fu Y."/>
            <person name="Cai Y."/>
            <person name="Lin Z."/>
            <person name="Chen P."/>
        </authorList>
    </citation>
    <scope>NUCLEOTIDE SEQUENCE [LARGE SCALE GENOMIC DNA]</scope>
    <source>
        <strain evidence="4 5">130</strain>
    </source>
</reference>
<dbReference type="Pfam" id="PF13439">
    <property type="entry name" value="Glyco_transf_4"/>
    <property type="match status" value="1"/>
</dbReference>
<evidence type="ECO:0000313" key="5">
    <source>
        <dbReference type="Proteomes" id="UP000295198"/>
    </source>
</evidence>
<comment type="caution">
    <text evidence="4">The sequence shown here is derived from an EMBL/GenBank/DDBJ whole genome shotgun (WGS) entry which is preliminary data.</text>
</comment>
<dbReference type="InterPro" id="IPR050194">
    <property type="entry name" value="Glycosyltransferase_grp1"/>
</dbReference>
<dbReference type="InterPro" id="IPR028098">
    <property type="entry name" value="Glyco_trans_4-like_N"/>
</dbReference>
<evidence type="ECO:0000259" key="3">
    <source>
        <dbReference type="Pfam" id="PF13439"/>
    </source>
</evidence>
<sequence length="360" mass="38510">MRIALVTESFYPAVDGTTTTVRQVADRLVDLGHELLLVAPAPGLATYRGARVVRVAGPESGLRPGQQVRAALAGFRPDLVHVTSPGRVGRKALKHAARLGFPTLLVEQSHVPYGAVEPWLRKARSRADHAVVTSRWMSAELAAAGIEQPPVWSPGVDLAGFSPQLRDERLHARWSRERSPGGARVVVGHVGSLRTGHGVRLLAEVDRVPGTRLVVIGDGPQRRWLADRMPGATFPGVLAGADLATAVASLDVLVHPGEHETCCHVLREAAASGVPVVAPAAGGTLDAVRHQRTGLLHDPSESRGLRRAVATLVGSPELRSRFGREARALAERRSWRDAVDELLEVHYPTTLERAAVTVAA</sequence>
<dbReference type="EMBL" id="SDKM01000012">
    <property type="protein sequence ID" value="RYP86203.1"/>
    <property type="molecule type" value="Genomic_DNA"/>
</dbReference>
<dbReference type="Pfam" id="PF13692">
    <property type="entry name" value="Glyco_trans_1_4"/>
    <property type="match status" value="1"/>
</dbReference>
<dbReference type="SUPFAM" id="SSF53756">
    <property type="entry name" value="UDP-Glycosyltransferase/glycogen phosphorylase"/>
    <property type="match status" value="1"/>
</dbReference>
<gene>
    <name evidence="4" type="ORF">EKO23_09590</name>
</gene>